<evidence type="ECO:0000256" key="3">
    <source>
        <dbReference type="ARBA" id="ARBA00022679"/>
    </source>
</evidence>
<proteinExistence type="predicted"/>
<feature type="binding site" evidence="7">
    <location>
        <position position="157"/>
    </location>
    <ligand>
        <name>Mg(2+)</name>
        <dbReference type="ChEBI" id="CHEBI:18420"/>
    </ligand>
</feature>
<evidence type="ECO:0000256" key="2">
    <source>
        <dbReference type="ARBA" id="ARBA00022475"/>
    </source>
</evidence>
<protein>
    <submittedName>
        <fullName evidence="9">Undecaprenyl/decaprenyl-phosphate alpha-N-acetylglucosaminyl 1-phosphate transferase</fullName>
    </submittedName>
</protein>
<evidence type="ECO:0000313" key="9">
    <source>
        <dbReference type="EMBL" id="MSV23832.1"/>
    </source>
</evidence>
<comment type="cofactor">
    <cofactor evidence="7">
        <name>Mg(2+)</name>
        <dbReference type="ChEBI" id="CHEBI:18420"/>
    </cofactor>
</comment>
<dbReference type="Proteomes" id="UP000430222">
    <property type="component" value="Unassembled WGS sequence"/>
</dbReference>
<feature type="transmembrane region" description="Helical" evidence="8">
    <location>
        <begin position="134"/>
        <end position="152"/>
    </location>
</feature>
<feature type="binding site" evidence="7">
    <location>
        <position position="217"/>
    </location>
    <ligand>
        <name>Mg(2+)</name>
        <dbReference type="ChEBI" id="CHEBI:18420"/>
    </ligand>
</feature>
<dbReference type="GO" id="GO:0016780">
    <property type="term" value="F:phosphotransferase activity, for other substituted phosphate groups"/>
    <property type="evidence" value="ECO:0007669"/>
    <property type="project" value="InterPro"/>
</dbReference>
<evidence type="ECO:0000256" key="8">
    <source>
        <dbReference type="SAM" id="Phobius"/>
    </source>
</evidence>
<comment type="subcellular location">
    <subcellularLocation>
        <location evidence="1">Cell membrane</location>
        <topology evidence="1">Multi-pass membrane protein</topology>
    </subcellularLocation>
</comment>
<dbReference type="PANTHER" id="PTHR22926">
    <property type="entry name" value="PHOSPHO-N-ACETYLMURAMOYL-PENTAPEPTIDE-TRANSFERASE"/>
    <property type="match status" value="1"/>
</dbReference>
<dbReference type="Pfam" id="PF00953">
    <property type="entry name" value="Glycos_transf_4"/>
    <property type="match status" value="1"/>
</dbReference>
<reference evidence="9 10" key="1">
    <citation type="submission" date="2019-08" db="EMBL/GenBank/DDBJ databases">
        <title>In-depth cultivation of the pig gut microbiome towards novel bacterial diversity and tailored functional studies.</title>
        <authorList>
            <person name="Wylensek D."/>
            <person name="Hitch T.C.A."/>
            <person name="Clavel T."/>
        </authorList>
    </citation>
    <scope>NUCLEOTIDE SEQUENCE [LARGE SCALE GENOMIC DNA]</scope>
    <source>
        <strain evidence="10">WCA-380-WT-3B3</strain>
    </source>
</reference>
<dbReference type="PANTHER" id="PTHR22926:SF3">
    <property type="entry name" value="UNDECAPRENYL-PHOSPHATE ALPHA-N-ACETYLGLUCOSAMINYL 1-PHOSPHATE TRANSFERASE"/>
    <property type="match status" value="1"/>
</dbReference>
<feature type="transmembrane region" description="Helical" evidence="8">
    <location>
        <begin position="106"/>
        <end position="128"/>
    </location>
</feature>
<feature type="transmembrane region" description="Helical" evidence="8">
    <location>
        <begin position="318"/>
        <end position="335"/>
    </location>
</feature>
<accession>A0A6I2UX36</accession>
<gene>
    <name evidence="9" type="ORF">FYJ78_01230</name>
</gene>
<dbReference type="RefSeq" id="WP_154619568.1">
    <property type="nucleotide sequence ID" value="NZ_CBCTNG010000005.1"/>
</dbReference>
<dbReference type="GO" id="GO:0005886">
    <property type="term" value="C:plasma membrane"/>
    <property type="evidence" value="ECO:0007669"/>
    <property type="project" value="UniProtKB-SubCell"/>
</dbReference>
<feature type="transmembrane region" description="Helical" evidence="8">
    <location>
        <begin position="48"/>
        <end position="68"/>
    </location>
</feature>
<evidence type="ECO:0000313" key="10">
    <source>
        <dbReference type="Proteomes" id="UP000430222"/>
    </source>
</evidence>
<dbReference type="CDD" id="cd06853">
    <property type="entry name" value="GT_WecA_like"/>
    <property type="match status" value="1"/>
</dbReference>
<keyword evidence="4 8" id="KW-0812">Transmembrane</keyword>
<keyword evidence="5 8" id="KW-1133">Transmembrane helix</keyword>
<evidence type="ECO:0000256" key="5">
    <source>
        <dbReference type="ARBA" id="ARBA00022989"/>
    </source>
</evidence>
<dbReference type="EMBL" id="VUNL01000001">
    <property type="protein sequence ID" value="MSV23832.1"/>
    <property type="molecule type" value="Genomic_DNA"/>
</dbReference>
<dbReference type="GO" id="GO:0071555">
    <property type="term" value="P:cell wall organization"/>
    <property type="evidence" value="ECO:0007669"/>
    <property type="project" value="TreeGrafter"/>
</dbReference>
<keyword evidence="7" id="KW-0479">Metal-binding</keyword>
<keyword evidence="7" id="KW-0460">Magnesium</keyword>
<keyword evidence="6 8" id="KW-0472">Membrane</keyword>
<feature type="transmembrane region" description="Helical" evidence="8">
    <location>
        <begin position="294"/>
        <end position="312"/>
    </location>
</feature>
<dbReference type="GO" id="GO:0046872">
    <property type="term" value="F:metal ion binding"/>
    <property type="evidence" value="ECO:0007669"/>
    <property type="project" value="UniProtKB-KW"/>
</dbReference>
<evidence type="ECO:0000256" key="7">
    <source>
        <dbReference type="PIRSR" id="PIRSR600715-1"/>
    </source>
</evidence>
<dbReference type="GO" id="GO:0044038">
    <property type="term" value="P:cell wall macromolecule biosynthetic process"/>
    <property type="evidence" value="ECO:0007669"/>
    <property type="project" value="TreeGrafter"/>
</dbReference>
<name>A0A6I2UX36_9FIRM</name>
<keyword evidence="2" id="KW-1003">Cell membrane</keyword>
<feature type="transmembrane region" description="Helical" evidence="8">
    <location>
        <begin position="187"/>
        <end position="206"/>
    </location>
</feature>
<evidence type="ECO:0000256" key="4">
    <source>
        <dbReference type="ARBA" id="ARBA00022692"/>
    </source>
</evidence>
<sequence length="350" mass="37105">MPDYMLAFVIAAGVALLITPGVIFLAARTGAMDAPDARKVHKKPIPRIGGIGIYAAFMAAIFSVLSFVEVTAEVRTELIGLMVGGSLIVLVGVIDDYKNLPAKVKLVGQILAAAVLVIAFDVRIDFITDPFGDYIYTEWLAIPVTIFWIVGLTNTVNLIDGLDGLAAGVSTIASITIFLVALQQGILLVAVLTAALAGAAFGFLYYNFNPARIFMGDSGSMFLGYMLAGISVIGAVKSAATIALIVPILALGLPILDTTFAIVRRYRGGVPIFKPDKGHLHHRLLDLGFSQRQAVLLMYVISALLGLSAVALTEVSSQFAILIVCVVVAAVLFGAKKIGIFHMNHSAHQH</sequence>
<dbReference type="AlphaFoldDB" id="A0A6I2UX36"/>
<dbReference type="PROSITE" id="PS01348">
    <property type="entry name" value="MRAY_2"/>
    <property type="match status" value="1"/>
</dbReference>
<comment type="caution">
    <text evidence="9">The sequence shown here is derived from an EMBL/GenBank/DDBJ whole genome shotgun (WGS) entry which is preliminary data.</text>
</comment>
<keyword evidence="3 9" id="KW-0808">Transferase</keyword>
<organism evidence="9 10">
    <name type="scientific">Selenomonas montiformis</name>
    <dbReference type="NCBI Taxonomy" id="2652285"/>
    <lineage>
        <taxon>Bacteria</taxon>
        <taxon>Bacillati</taxon>
        <taxon>Bacillota</taxon>
        <taxon>Negativicutes</taxon>
        <taxon>Selenomonadales</taxon>
        <taxon>Selenomonadaceae</taxon>
        <taxon>Selenomonas</taxon>
    </lineage>
</organism>
<feature type="transmembrane region" description="Helical" evidence="8">
    <location>
        <begin position="74"/>
        <end position="94"/>
    </location>
</feature>
<evidence type="ECO:0000256" key="1">
    <source>
        <dbReference type="ARBA" id="ARBA00004651"/>
    </source>
</evidence>
<evidence type="ECO:0000256" key="6">
    <source>
        <dbReference type="ARBA" id="ARBA00023136"/>
    </source>
</evidence>
<dbReference type="InterPro" id="IPR000715">
    <property type="entry name" value="Glycosyl_transferase_4"/>
</dbReference>
<dbReference type="InterPro" id="IPR018480">
    <property type="entry name" value="PNAcMuramoyl-5peptid_Trfase_CS"/>
</dbReference>
<dbReference type="GO" id="GO:0009103">
    <property type="term" value="P:lipopolysaccharide biosynthetic process"/>
    <property type="evidence" value="ECO:0007669"/>
    <property type="project" value="TreeGrafter"/>
</dbReference>
<keyword evidence="10" id="KW-1185">Reference proteome</keyword>
<feature type="transmembrane region" description="Helical" evidence="8">
    <location>
        <begin position="6"/>
        <end position="27"/>
    </location>
</feature>
<feature type="transmembrane region" description="Helical" evidence="8">
    <location>
        <begin position="164"/>
        <end position="181"/>
    </location>
</feature>